<organism evidence="2 3">
    <name type="scientific">Geoanaerobacter pelophilus</name>
    <dbReference type="NCBI Taxonomy" id="60036"/>
    <lineage>
        <taxon>Bacteria</taxon>
        <taxon>Pseudomonadati</taxon>
        <taxon>Thermodesulfobacteriota</taxon>
        <taxon>Desulfuromonadia</taxon>
        <taxon>Geobacterales</taxon>
        <taxon>Geobacteraceae</taxon>
        <taxon>Geoanaerobacter</taxon>
    </lineage>
</organism>
<accession>A0AAW4L595</accession>
<dbReference type="Gene3D" id="3.40.50.150">
    <property type="entry name" value="Vaccinia Virus protein VP39"/>
    <property type="match status" value="1"/>
</dbReference>
<evidence type="ECO:0000313" key="3">
    <source>
        <dbReference type="Proteomes" id="UP000811899"/>
    </source>
</evidence>
<dbReference type="PANTHER" id="PTHR36973:SF4">
    <property type="entry name" value="NODULATION PROTEIN"/>
    <property type="match status" value="1"/>
</dbReference>
<protein>
    <submittedName>
        <fullName evidence="2">FkbM family methyltransferase</fullName>
    </submittedName>
</protein>
<dbReference type="RefSeq" id="WP_214170136.1">
    <property type="nucleotide sequence ID" value="NZ_JAHCVJ010000001.1"/>
</dbReference>
<keyword evidence="2" id="KW-0489">Methyltransferase</keyword>
<dbReference type="SUPFAM" id="SSF53335">
    <property type="entry name" value="S-adenosyl-L-methionine-dependent methyltransferases"/>
    <property type="match status" value="1"/>
</dbReference>
<keyword evidence="2" id="KW-0808">Transferase</keyword>
<dbReference type="NCBIfam" id="TIGR01444">
    <property type="entry name" value="fkbM_fam"/>
    <property type="match status" value="1"/>
</dbReference>
<gene>
    <name evidence="2" type="ORF">KI809_03695</name>
</gene>
<dbReference type="InterPro" id="IPR029063">
    <property type="entry name" value="SAM-dependent_MTases_sf"/>
</dbReference>
<dbReference type="Pfam" id="PF05050">
    <property type="entry name" value="Methyltransf_21"/>
    <property type="match status" value="1"/>
</dbReference>
<dbReference type="Proteomes" id="UP000811899">
    <property type="component" value="Unassembled WGS sequence"/>
</dbReference>
<feature type="domain" description="Methyltransferase FkbM" evidence="1">
    <location>
        <begin position="55"/>
        <end position="216"/>
    </location>
</feature>
<dbReference type="PANTHER" id="PTHR36973">
    <property type="entry name" value="SLL1456 PROTEIN-RELATED"/>
    <property type="match status" value="1"/>
</dbReference>
<reference evidence="2 3" key="1">
    <citation type="submission" date="2021-05" db="EMBL/GenBank/DDBJ databases">
        <title>The draft genome of Geobacter pelophilus DSM 12255.</title>
        <authorList>
            <person name="Xu Z."/>
            <person name="Masuda Y."/>
            <person name="Itoh H."/>
            <person name="Senoo K."/>
        </authorList>
    </citation>
    <scope>NUCLEOTIDE SEQUENCE [LARGE SCALE GENOMIC DNA]</scope>
    <source>
        <strain evidence="2 3">DSM 12255</strain>
    </source>
</reference>
<name>A0AAW4L595_9BACT</name>
<dbReference type="InterPro" id="IPR053188">
    <property type="entry name" value="FkbM_Methyltransferase"/>
</dbReference>
<dbReference type="GO" id="GO:0032259">
    <property type="term" value="P:methylation"/>
    <property type="evidence" value="ECO:0007669"/>
    <property type="project" value="UniProtKB-KW"/>
</dbReference>
<dbReference type="AlphaFoldDB" id="A0AAW4L595"/>
<dbReference type="InterPro" id="IPR006342">
    <property type="entry name" value="FkbM_mtfrase"/>
</dbReference>
<proteinExistence type="predicted"/>
<dbReference type="GO" id="GO:0008171">
    <property type="term" value="F:O-methyltransferase activity"/>
    <property type="evidence" value="ECO:0007669"/>
    <property type="project" value="TreeGrafter"/>
</dbReference>
<keyword evidence="3" id="KW-1185">Reference proteome</keyword>
<dbReference type="EMBL" id="JAHCVJ010000001">
    <property type="protein sequence ID" value="MBT0663396.1"/>
    <property type="molecule type" value="Genomic_DNA"/>
</dbReference>
<sequence>MIRKVLLSLIDTLLPPNPLIKNSDLAGGRTSSMPRWDERITHAKKLGFNVTSCMDVGAFSGTWTRTISDIYPGCNVIAIEPNPHIQKELKRNLFNIVPPPKILQMAVAEKTGTMDFNIWGDPLAATSASLQDHVRGDAENQVTVEVDTLDNIAAKFAFNPELVKLDLQGAEVRALNGSSSLLKSVEMFLVEFGCLNAYLDRATPRQLLDIFYDNDYCLYDIVECHYRPYDGALTGGDFIFVKNSSQLRSYKNWD</sequence>
<evidence type="ECO:0000259" key="1">
    <source>
        <dbReference type="Pfam" id="PF05050"/>
    </source>
</evidence>
<comment type="caution">
    <text evidence="2">The sequence shown here is derived from an EMBL/GenBank/DDBJ whole genome shotgun (WGS) entry which is preliminary data.</text>
</comment>
<evidence type="ECO:0000313" key="2">
    <source>
        <dbReference type="EMBL" id="MBT0663396.1"/>
    </source>
</evidence>